<organism evidence="2 3">
    <name type="scientific">Candidatus Sodalis endolongispinus</name>
    <dbReference type="NCBI Taxonomy" id="2812662"/>
    <lineage>
        <taxon>Bacteria</taxon>
        <taxon>Pseudomonadati</taxon>
        <taxon>Pseudomonadota</taxon>
        <taxon>Gammaproteobacteria</taxon>
        <taxon>Enterobacterales</taxon>
        <taxon>Bruguierivoracaceae</taxon>
        <taxon>Sodalis</taxon>
    </lineage>
</organism>
<accession>A0ABS5YDH4</accession>
<gene>
    <name evidence="2" type="ORF">JZM24_08540</name>
</gene>
<sequence>MKFLYASVLTTALLAIGQAGYAAAADDVAALAQAVILPRHLRTAFVS</sequence>
<keyword evidence="1" id="KW-0732">Signal</keyword>
<comment type="caution">
    <text evidence="2">The sequence shown here is derived from an EMBL/GenBank/DDBJ whole genome shotgun (WGS) entry which is preliminary data.</text>
</comment>
<dbReference type="EMBL" id="JAFJYC010000001">
    <property type="protein sequence ID" value="MBT9432161.1"/>
    <property type="molecule type" value="Genomic_DNA"/>
</dbReference>
<proteinExistence type="predicted"/>
<evidence type="ECO:0000313" key="2">
    <source>
        <dbReference type="EMBL" id="MBT9432161.1"/>
    </source>
</evidence>
<protein>
    <submittedName>
        <fullName evidence="2">Uncharacterized protein</fullName>
    </submittedName>
</protein>
<evidence type="ECO:0000256" key="1">
    <source>
        <dbReference type="SAM" id="SignalP"/>
    </source>
</evidence>
<name>A0ABS5YDH4_9GAMM</name>
<reference evidence="2 3" key="1">
    <citation type="journal article" date="2021" name="Genome Biol. Evol.">
        <title>The evolution of interdependence in a four-way mealybug symbiosis.</title>
        <authorList>
            <person name="Garber A.I."/>
            <person name="Kupper M."/>
            <person name="Laetsch D.R."/>
            <person name="Weldon S.R."/>
            <person name="Ladinsky M.S."/>
            <person name="Bjorkman P.J."/>
            <person name="McCutcheon J.P."/>
        </authorList>
    </citation>
    <scope>NUCLEOTIDE SEQUENCE [LARGE SCALE GENOMIC DNA]</scope>
    <source>
        <strain evidence="2">SOD</strain>
    </source>
</reference>
<dbReference type="RefSeq" id="WP_215669335.1">
    <property type="nucleotide sequence ID" value="NZ_JAFJYC010000001.1"/>
</dbReference>
<feature type="signal peptide" evidence="1">
    <location>
        <begin position="1"/>
        <end position="24"/>
    </location>
</feature>
<feature type="chain" id="PRO_5046268659" evidence="1">
    <location>
        <begin position="25"/>
        <end position="47"/>
    </location>
</feature>
<dbReference type="Proteomes" id="UP000811282">
    <property type="component" value="Unassembled WGS sequence"/>
</dbReference>
<keyword evidence="3" id="KW-1185">Reference proteome</keyword>
<evidence type="ECO:0000313" key="3">
    <source>
        <dbReference type="Proteomes" id="UP000811282"/>
    </source>
</evidence>